<dbReference type="Pfam" id="PF00583">
    <property type="entry name" value="Acetyltransf_1"/>
    <property type="match status" value="1"/>
</dbReference>
<evidence type="ECO:0000313" key="4">
    <source>
        <dbReference type="EMBL" id="PYC78602.1"/>
    </source>
</evidence>
<dbReference type="Gene3D" id="3.40.630.30">
    <property type="match status" value="1"/>
</dbReference>
<organism evidence="4 5">
    <name type="scientific">Streptomyces tateyamensis</name>
    <dbReference type="NCBI Taxonomy" id="565073"/>
    <lineage>
        <taxon>Bacteria</taxon>
        <taxon>Bacillati</taxon>
        <taxon>Actinomycetota</taxon>
        <taxon>Actinomycetes</taxon>
        <taxon>Kitasatosporales</taxon>
        <taxon>Streptomycetaceae</taxon>
        <taxon>Streptomyces</taxon>
    </lineage>
</organism>
<dbReference type="EMBL" id="PYBW01000049">
    <property type="protein sequence ID" value="PYC78602.1"/>
    <property type="molecule type" value="Genomic_DNA"/>
</dbReference>
<dbReference type="Proteomes" id="UP000248039">
    <property type="component" value="Unassembled WGS sequence"/>
</dbReference>
<dbReference type="InterPro" id="IPR000182">
    <property type="entry name" value="GNAT_dom"/>
</dbReference>
<keyword evidence="5" id="KW-1185">Reference proteome</keyword>
<dbReference type="AlphaFoldDB" id="A0A2V4NH58"/>
<name>A0A2V4NH58_9ACTN</name>
<dbReference type="PANTHER" id="PTHR43877:SF2">
    <property type="entry name" value="AMINOALKYLPHOSPHONATE N-ACETYLTRANSFERASE-RELATED"/>
    <property type="match status" value="1"/>
</dbReference>
<keyword evidence="2" id="KW-0012">Acyltransferase</keyword>
<protein>
    <submittedName>
        <fullName evidence="4">GNAT family N-acetyltransferase</fullName>
    </submittedName>
</protein>
<dbReference type="OrthoDB" id="4458954at2"/>
<dbReference type="GO" id="GO:0016747">
    <property type="term" value="F:acyltransferase activity, transferring groups other than amino-acyl groups"/>
    <property type="evidence" value="ECO:0007669"/>
    <property type="project" value="InterPro"/>
</dbReference>
<dbReference type="CDD" id="cd04301">
    <property type="entry name" value="NAT_SF"/>
    <property type="match status" value="1"/>
</dbReference>
<evidence type="ECO:0000256" key="2">
    <source>
        <dbReference type="ARBA" id="ARBA00023315"/>
    </source>
</evidence>
<sequence>MLAVHRADGYPAQWPTRPSHFLRPADQLAAWVAVSGAGEVLGHVALGRDSSAGEQWTGLHGGDGTVAVSRLFVDPAARGQGLGERLLAAAVRQVRHWGLVPVLDVVAGSTPALHLYRSLGWQELAVVTQEWSGGVTVPVHCFALNSPADDGR</sequence>
<dbReference type="SUPFAM" id="SSF55729">
    <property type="entry name" value="Acyl-CoA N-acyltransferases (Nat)"/>
    <property type="match status" value="1"/>
</dbReference>
<evidence type="ECO:0000259" key="3">
    <source>
        <dbReference type="PROSITE" id="PS51186"/>
    </source>
</evidence>
<keyword evidence="1 4" id="KW-0808">Transferase</keyword>
<evidence type="ECO:0000256" key="1">
    <source>
        <dbReference type="ARBA" id="ARBA00022679"/>
    </source>
</evidence>
<dbReference type="InterPro" id="IPR050832">
    <property type="entry name" value="Bact_Acetyltransf"/>
</dbReference>
<gene>
    <name evidence="4" type="ORF">C7C46_15990</name>
</gene>
<reference evidence="4 5" key="1">
    <citation type="submission" date="2018-03" db="EMBL/GenBank/DDBJ databases">
        <title>Bioinformatic expansion and discovery of thiopeptide antibiotics.</title>
        <authorList>
            <person name="Schwalen C.J."/>
            <person name="Hudson G.A."/>
            <person name="Mitchell D.A."/>
        </authorList>
    </citation>
    <scope>NUCLEOTIDE SEQUENCE [LARGE SCALE GENOMIC DNA]</scope>
    <source>
        <strain evidence="4 5">ATCC 21389</strain>
    </source>
</reference>
<dbReference type="InterPro" id="IPR016181">
    <property type="entry name" value="Acyl_CoA_acyltransferase"/>
</dbReference>
<dbReference type="PANTHER" id="PTHR43877">
    <property type="entry name" value="AMINOALKYLPHOSPHONATE N-ACETYLTRANSFERASE-RELATED-RELATED"/>
    <property type="match status" value="1"/>
</dbReference>
<dbReference type="PROSITE" id="PS51186">
    <property type="entry name" value="GNAT"/>
    <property type="match status" value="1"/>
</dbReference>
<accession>A0A2V4NH58</accession>
<evidence type="ECO:0000313" key="5">
    <source>
        <dbReference type="Proteomes" id="UP000248039"/>
    </source>
</evidence>
<comment type="caution">
    <text evidence="4">The sequence shown here is derived from an EMBL/GenBank/DDBJ whole genome shotgun (WGS) entry which is preliminary data.</text>
</comment>
<proteinExistence type="predicted"/>
<feature type="domain" description="N-acetyltransferase" evidence="3">
    <location>
        <begin position="1"/>
        <end position="144"/>
    </location>
</feature>